<dbReference type="Pfam" id="PF13362">
    <property type="entry name" value="Toprim_3"/>
    <property type="match status" value="1"/>
</dbReference>
<evidence type="ECO:0000259" key="2">
    <source>
        <dbReference type="Pfam" id="PF23639"/>
    </source>
</evidence>
<reference evidence="3 4" key="1">
    <citation type="submission" date="2023-07" db="EMBL/GenBank/DDBJ databases">
        <title>Sorghum-associated microbial communities from plants grown in Nebraska, USA.</title>
        <authorList>
            <person name="Schachtman D."/>
        </authorList>
    </citation>
    <scope>NUCLEOTIDE SEQUENCE [LARGE SCALE GENOMIC DNA]</scope>
    <source>
        <strain evidence="3 4">DS1027</strain>
    </source>
</reference>
<name>A0ABU1MNH5_9SPHN</name>
<sequence length="286" mass="30320">MPHQSDSAWAALVTRLGGHWNGHSAMVRCPVHADRTPSLSLRAGDKGLLVHCFAGCDSRAVLRALRALGPVPVLGAGPQHDGASLRLVHRLWDQARPVAGTLGERYLRARRGVLALPPDLRFHPRCPLGKGHALRFQPALLVGVFRLGQLVAVQRLFLDPVTAERTARMMLGASRGGLWPARSDGPEIAVAEGLESACAYQQVTGQAAGTCFGAANFASLPPLGRQRGYVLLPDNDTAGLRAASRALDRLAERGISARIERCPAGYGDWGAMIGPDHGQPGRGGAT</sequence>
<evidence type="ECO:0000259" key="1">
    <source>
        <dbReference type="Pfam" id="PF13362"/>
    </source>
</evidence>
<feature type="domain" description="Toprim" evidence="1">
    <location>
        <begin position="188"/>
        <end position="269"/>
    </location>
</feature>
<dbReference type="RefSeq" id="WP_169050091.1">
    <property type="nucleotide sequence ID" value="NZ_JAVDRD010000007.1"/>
</dbReference>
<dbReference type="CDD" id="cd01029">
    <property type="entry name" value="TOPRIM_primases"/>
    <property type="match status" value="1"/>
</dbReference>
<evidence type="ECO:0000313" key="3">
    <source>
        <dbReference type="EMBL" id="MDR6511906.1"/>
    </source>
</evidence>
<gene>
    <name evidence="3" type="ORF">J2792_002789</name>
</gene>
<dbReference type="InterPro" id="IPR006171">
    <property type="entry name" value="TOPRIM_dom"/>
</dbReference>
<dbReference type="InterPro" id="IPR055570">
    <property type="entry name" value="DUF7146"/>
</dbReference>
<comment type="caution">
    <text evidence="3">The sequence shown here is derived from an EMBL/GenBank/DDBJ whole genome shotgun (WGS) entry which is preliminary data.</text>
</comment>
<dbReference type="InterPro" id="IPR034154">
    <property type="entry name" value="TOPRIM_DnaG/twinkle"/>
</dbReference>
<organism evidence="3 4">
    <name type="scientific">Novosphingobium capsulatum</name>
    <dbReference type="NCBI Taxonomy" id="13688"/>
    <lineage>
        <taxon>Bacteria</taxon>
        <taxon>Pseudomonadati</taxon>
        <taxon>Pseudomonadota</taxon>
        <taxon>Alphaproteobacteria</taxon>
        <taxon>Sphingomonadales</taxon>
        <taxon>Sphingomonadaceae</taxon>
        <taxon>Novosphingobium</taxon>
    </lineage>
</organism>
<dbReference type="Pfam" id="PF23639">
    <property type="entry name" value="DUF7146"/>
    <property type="match status" value="1"/>
</dbReference>
<dbReference type="EMBL" id="JAVDRD010000007">
    <property type="protein sequence ID" value="MDR6511906.1"/>
    <property type="molecule type" value="Genomic_DNA"/>
</dbReference>
<feature type="domain" description="DUF7146" evidence="2">
    <location>
        <begin position="86"/>
        <end position="178"/>
    </location>
</feature>
<evidence type="ECO:0000313" key="4">
    <source>
        <dbReference type="Proteomes" id="UP001184150"/>
    </source>
</evidence>
<proteinExistence type="predicted"/>
<evidence type="ECO:0008006" key="5">
    <source>
        <dbReference type="Google" id="ProtNLM"/>
    </source>
</evidence>
<keyword evidence="4" id="KW-1185">Reference proteome</keyword>
<accession>A0ABU1MNH5</accession>
<protein>
    <recommendedName>
        <fullName evidence="5">Toprim domain-containing protein</fullName>
    </recommendedName>
</protein>
<dbReference type="Proteomes" id="UP001184150">
    <property type="component" value="Unassembled WGS sequence"/>
</dbReference>